<evidence type="ECO:0000256" key="1">
    <source>
        <dbReference type="SAM" id="Phobius"/>
    </source>
</evidence>
<gene>
    <name evidence="2" type="ORF">A2140_09520</name>
</gene>
<evidence type="ECO:0000313" key="2">
    <source>
        <dbReference type="EMBL" id="OGI38314.1"/>
    </source>
</evidence>
<dbReference type="STRING" id="1817756.A2140_09520"/>
<comment type="caution">
    <text evidence="2">The sequence shown here is derived from an EMBL/GenBank/DDBJ whole genome shotgun (WGS) entry which is preliminary data.</text>
</comment>
<protein>
    <submittedName>
        <fullName evidence="2">Uncharacterized protein</fullName>
    </submittedName>
</protein>
<keyword evidence="1" id="KW-0472">Membrane</keyword>
<dbReference type="EMBL" id="MFSQ01000124">
    <property type="protein sequence ID" value="OGI38314.1"/>
    <property type="molecule type" value="Genomic_DNA"/>
</dbReference>
<dbReference type="Proteomes" id="UP000178379">
    <property type="component" value="Unassembled WGS sequence"/>
</dbReference>
<accession>A0A1F6SZN4</accession>
<reference evidence="2 3" key="1">
    <citation type="journal article" date="2016" name="Nat. Commun.">
        <title>Thousands of microbial genomes shed light on interconnected biogeochemical processes in an aquifer system.</title>
        <authorList>
            <person name="Anantharaman K."/>
            <person name="Brown C.T."/>
            <person name="Hug L.A."/>
            <person name="Sharon I."/>
            <person name="Castelle C.J."/>
            <person name="Probst A.J."/>
            <person name="Thomas B.C."/>
            <person name="Singh A."/>
            <person name="Wilkins M.J."/>
            <person name="Karaoz U."/>
            <person name="Brodie E.L."/>
            <person name="Williams K.H."/>
            <person name="Hubbard S.S."/>
            <person name="Banfield J.F."/>
        </authorList>
    </citation>
    <scope>NUCLEOTIDE SEQUENCE [LARGE SCALE GENOMIC DNA]</scope>
</reference>
<keyword evidence="1" id="KW-1133">Transmembrane helix</keyword>
<name>A0A1F6SZN4_9PROT</name>
<dbReference type="AlphaFoldDB" id="A0A1F6SZN4"/>
<proteinExistence type="predicted"/>
<evidence type="ECO:0000313" key="3">
    <source>
        <dbReference type="Proteomes" id="UP000178379"/>
    </source>
</evidence>
<organism evidence="2 3">
    <name type="scientific">Candidatus Muproteobacteria bacterium RBG_16_62_13</name>
    <dbReference type="NCBI Taxonomy" id="1817756"/>
    <lineage>
        <taxon>Bacteria</taxon>
        <taxon>Pseudomonadati</taxon>
        <taxon>Pseudomonadota</taxon>
        <taxon>Candidatus Muproteobacteria</taxon>
    </lineage>
</organism>
<sequence>MKLEKYNQIIWAVIGSGTILLVAIGVVIALVSALFFGRDRGVPVEVVEGEGTVERATAGTRHDFCIPISIPDSPYQLIRVTVDRVVVKGGAVAAKGFSSSNYDEAPLTRGCGYSGSGETQAIGNILARHTGTGQIRPILQQNAVIHTLEYPSGRAERTDRRAFPPSGVLYWEIAFADSNGDGRIDEHDDFGAYLSDVDGRNFKRITPGASRVLEKVYDEPRGTLYLKILYETTGDKSLDRQDGTALIEVNVQRREIVRTVVNREQLRGLLRTVEMSQTR</sequence>
<feature type="transmembrane region" description="Helical" evidence="1">
    <location>
        <begin position="9"/>
        <end position="36"/>
    </location>
</feature>
<keyword evidence="1" id="KW-0812">Transmembrane</keyword>